<dbReference type="InterPro" id="IPR025925">
    <property type="entry name" value="PPC89_CLD"/>
</dbReference>
<dbReference type="GeneID" id="85352849"/>
<protein>
    <recommendedName>
        <fullName evidence="9">Cep57 centrosome microtubule-binding domain-containing protein</fullName>
    </recommendedName>
</protein>
<sequence length="992" mass="110941">MKKQSRAQVLDLTIRGDELEHDRIQLEHNLQRTDLSLQLSSQDDEFNHNDSIEYPRHNSNPVSLPEFRSYIHRSGDDFDSDFNHAWSYRTGDDDDEEGINPYGGETVSTAAHHASGLTLSAGLGGRGHRRDVSLSGAEYDPERPLRDIMAGVDSKLSIFDMDPSRSRYPPPGGISFDPVVVDDTAELDRILASGYVPPPSLNSRSVRLHSPQSASSSSSDSEGQQSRPKISDALRRVSFSPSRPRSTRGAQDHSLARHAPSPLRRQPTLPTVDKDVSTPKARATKRVPGPSHASPHQPHVRLHPPTPTPSGSRFTKMASVITKELDHEIEQSRRPNQSSATDRTTHHEAGNLTRDQSRSMQPAQRRSSLRQPVQTPAHASKSRLHLPDVTGLTSAVESPVKGAYQHYPYQASKEARESDARLLSAISAVQSKLRELEDENGVSRRRVRELEHELELCKIEVTKERSMLMQREEFLSQQQREFELEEARRRKGKGKAKARDISYSREDTSRYQEVVEEKKALEALVTSLRSHLSRLTAELASHQQLLTELRNLRDSDHRTLKEKTAEINQLRAEVERLAGEVEVLRGVVEEGLKERRAAREASEATRSRVVIAEPAIEQQDEPVVEEHSRGEEAIEEESSAEEEDNFEPISTSRTDGAPPDKTMRTDHATLGSTNLGASGGFIEEDELEQISADVEERRSERSVSFTEQNSMASRPPSPAIQQESVQVEEVPELDRPSQNSHWADESRSSSPSPSLRARRRRTPTPTVARPAAPTPAHATAHARRPNRDDDEGPQTPFPQIRGARLERLFFSAPEHNARTCNVCHRRRGHHRDARPMSPSWLPSRLAKQFQANVQEDHEDNSDEDEGFAEGSEGVEDGDRRPMPSTSAAPRVPTAKGVPPQTVLMKVIRELQDDFTHYKSVYVELADQYKDMDAVSDVPKRNMLAQHLREVVDILEQKGDQIASLTDLLTFKDKTVAESVLNKGGSVKLGHGV</sequence>
<dbReference type="AlphaFoldDB" id="A0AA39NF35"/>
<accession>A0AA39NF35</accession>
<feature type="compositionally biased region" description="Low complexity" evidence="4">
    <location>
        <begin position="236"/>
        <end position="248"/>
    </location>
</feature>
<evidence type="ECO:0000259" key="6">
    <source>
        <dbReference type="Pfam" id="PF14197"/>
    </source>
</evidence>
<evidence type="ECO:0000256" key="3">
    <source>
        <dbReference type="SAM" id="Coils"/>
    </source>
</evidence>
<dbReference type="Proteomes" id="UP001175211">
    <property type="component" value="Unassembled WGS sequence"/>
</dbReference>
<feature type="compositionally biased region" description="Polar residues" evidence="4">
    <location>
        <begin position="702"/>
        <end position="712"/>
    </location>
</feature>
<feature type="region of interest" description="Disordered" evidence="4">
    <location>
        <begin position="612"/>
        <end position="802"/>
    </location>
</feature>
<feature type="region of interest" description="Disordered" evidence="4">
    <location>
        <begin position="326"/>
        <end position="389"/>
    </location>
</feature>
<dbReference type="Gene3D" id="1.20.58.90">
    <property type="match status" value="1"/>
</dbReference>
<dbReference type="Pfam" id="PF06657">
    <property type="entry name" value="Cep57_MT_bd"/>
    <property type="match status" value="1"/>
</dbReference>
<feature type="compositionally biased region" description="Low complexity" evidence="4">
    <location>
        <begin position="210"/>
        <end position="226"/>
    </location>
</feature>
<evidence type="ECO:0000313" key="8">
    <source>
        <dbReference type="Proteomes" id="UP001175211"/>
    </source>
</evidence>
<reference evidence="7" key="1">
    <citation type="submission" date="2023-06" db="EMBL/GenBank/DDBJ databases">
        <authorList>
            <consortium name="Lawrence Berkeley National Laboratory"/>
            <person name="Ahrendt S."/>
            <person name="Sahu N."/>
            <person name="Indic B."/>
            <person name="Wong-Bajracharya J."/>
            <person name="Merenyi Z."/>
            <person name="Ke H.-M."/>
            <person name="Monk M."/>
            <person name="Kocsube S."/>
            <person name="Drula E."/>
            <person name="Lipzen A."/>
            <person name="Balint B."/>
            <person name="Henrissat B."/>
            <person name="Andreopoulos B."/>
            <person name="Martin F.M."/>
            <person name="Harder C.B."/>
            <person name="Rigling D."/>
            <person name="Ford K.L."/>
            <person name="Foster G.D."/>
            <person name="Pangilinan J."/>
            <person name="Papanicolaou A."/>
            <person name="Barry K."/>
            <person name="LaButti K."/>
            <person name="Viragh M."/>
            <person name="Koriabine M."/>
            <person name="Yan M."/>
            <person name="Riley R."/>
            <person name="Champramary S."/>
            <person name="Plett K.L."/>
            <person name="Tsai I.J."/>
            <person name="Slot J."/>
            <person name="Sipos G."/>
            <person name="Plett J."/>
            <person name="Nagy L.G."/>
            <person name="Grigoriev I.V."/>
        </authorList>
    </citation>
    <scope>NUCLEOTIDE SEQUENCE</scope>
    <source>
        <strain evidence="7">CCBAS 213</strain>
    </source>
</reference>
<feature type="coiled-coil region" evidence="3">
    <location>
        <begin position="518"/>
        <end position="587"/>
    </location>
</feature>
<evidence type="ECO:0000313" key="7">
    <source>
        <dbReference type="EMBL" id="KAK0464476.1"/>
    </source>
</evidence>
<evidence type="ECO:0000256" key="1">
    <source>
        <dbReference type="ARBA" id="ARBA00004496"/>
    </source>
</evidence>
<proteinExistence type="predicted"/>
<evidence type="ECO:0000259" key="5">
    <source>
        <dbReference type="Pfam" id="PF06657"/>
    </source>
</evidence>
<feature type="domain" description="Cep57 centrosome microtubule-binding" evidence="5">
    <location>
        <begin position="897"/>
        <end position="967"/>
    </location>
</feature>
<feature type="region of interest" description="Disordered" evidence="4">
    <location>
        <begin position="853"/>
        <end position="896"/>
    </location>
</feature>
<feature type="region of interest" description="Disordered" evidence="4">
    <location>
        <begin position="195"/>
        <end position="313"/>
    </location>
</feature>
<gene>
    <name evidence="7" type="ORF">EV420DRAFT_1475939</name>
</gene>
<dbReference type="EMBL" id="JAUEPS010000006">
    <property type="protein sequence ID" value="KAK0464476.1"/>
    <property type="molecule type" value="Genomic_DNA"/>
</dbReference>
<keyword evidence="3" id="KW-0175">Coiled coil</keyword>
<feature type="compositionally biased region" description="Low complexity" evidence="4">
    <location>
        <begin position="763"/>
        <end position="779"/>
    </location>
</feature>
<evidence type="ECO:0000256" key="2">
    <source>
        <dbReference type="ARBA" id="ARBA00022490"/>
    </source>
</evidence>
<name>A0AA39NF35_ARMTA</name>
<dbReference type="RefSeq" id="XP_060335597.1">
    <property type="nucleotide sequence ID" value="XM_060469301.1"/>
</dbReference>
<feature type="compositionally biased region" description="Polar residues" evidence="4">
    <location>
        <begin position="358"/>
        <end position="374"/>
    </location>
</feature>
<feature type="compositionally biased region" description="Acidic residues" evidence="4">
    <location>
        <begin position="633"/>
        <end position="646"/>
    </location>
</feature>
<evidence type="ECO:0008006" key="9">
    <source>
        <dbReference type="Google" id="ProtNLM"/>
    </source>
</evidence>
<organism evidence="7 8">
    <name type="scientific">Armillaria tabescens</name>
    <name type="common">Ringless honey mushroom</name>
    <name type="synonym">Agaricus tabescens</name>
    <dbReference type="NCBI Taxonomy" id="1929756"/>
    <lineage>
        <taxon>Eukaryota</taxon>
        <taxon>Fungi</taxon>
        <taxon>Dikarya</taxon>
        <taxon>Basidiomycota</taxon>
        <taxon>Agaricomycotina</taxon>
        <taxon>Agaricomycetes</taxon>
        <taxon>Agaricomycetidae</taxon>
        <taxon>Agaricales</taxon>
        <taxon>Marasmiineae</taxon>
        <taxon>Physalacriaceae</taxon>
        <taxon>Desarmillaria</taxon>
    </lineage>
</organism>
<evidence type="ECO:0000256" key="4">
    <source>
        <dbReference type="SAM" id="MobiDB-lite"/>
    </source>
</evidence>
<comment type="caution">
    <text evidence="7">The sequence shown here is derived from an EMBL/GenBank/DDBJ whole genome shotgun (WGS) entry which is preliminary data.</text>
</comment>
<dbReference type="InterPro" id="IPR024957">
    <property type="entry name" value="Cep57_MT-bd_dom"/>
</dbReference>
<keyword evidence="8" id="KW-1185">Reference proteome</keyword>
<dbReference type="GO" id="GO:0008017">
    <property type="term" value="F:microtubule binding"/>
    <property type="evidence" value="ECO:0007669"/>
    <property type="project" value="InterPro"/>
</dbReference>
<feature type="domain" description="PPC89 centrosome localisation" evidence="6">
    <location>
        <begin position="521"/>
        <end position="596"/>
    </location>
</feature>
<dbReference type="Pfam" id="PF14197">
    <property type="entry name" value="Cep57_CLD_2"/>
    <property type="match status" value="1"/>
</dbReference>
<dbReference type="GO" id="GO:0005737">
    <property type="term" value="C:cytoplasm"/>
    <property type="evidence" value="ECO:0007669"/>
    <property type="project" value="UniProtKB-SubCell"/>
</dbReference>
<feature type="compositionally biased region" description="Acidic residues" evidence="4">
    <location>
        <begin position="856"/>
        <end position="875"/>
    </location>
</feature>
<comment type="subcellular location">
    <subcellularLocation>
        <location evidence="1">Cytoplasm</location>
    </subcellularLocation>
</comment>
<keyword evidence="2" id="KW-0963">Cytoplasm</keyword>